<reference evidence="2 3" key="1">
    <citation type="submission" date="2019-06" db="EMBL/GenBank/DDBJ databases">
        <title>Genomic Encyclopedia of Archaeal and Bacterial Type Strains, Phase II (KMG-II): from individual species to whole genera.</title>
        <authorList>
            <person name="Goeker M."/>
        </authorList>
    </citation>
    <scope>NUCLEOTIDE SEQUENCE [LARGE SCALE GENOMIC DNA]</scope>
    <source>
        <strain evidence="2 3">DSM 18423</strain>
    </source>
</reference>
<gene>
    <name evidence="2" type="ORF">BD293_3923</name>
</gene>
<dbReference type="AlphaFoldDB" id="A0A543K626"/>
<evidence type="ECO:0000313" key="2">
    <source>
        <dbReference type="EMBL" id="TQM90530.1"/>
    </source>
</evidence>
<dbReference type="EMBL" id="VFPT01000002">
    <property type="protein sequence ID" value="TQM90530.1"/>
    <property type="molecule type" value="Genomic_DNA"/>
</dbReference>
<organism evidence="2 3">
    <name type="scientific">Roseinatronobacter monicus</name>
    <dbReference type="NCBI Taxonomy" id="393481"/>
    <lineage>
        <taxon>Bacteria</taxon>
        <taxon>Pseudomonadati</taxon>
        <taxon>Pseudomonadota</taxon>
        <taxon>Alphaproteobacteria</taxon>
        <taxon>Rhodobacterales</taxon>
        <taxon>Paracoccaceae</taxon>
        <taxon>Roseinatronobacter</taxon>
    </lineage>
</organism>
<evidence type="ECO:0000313" key="3">
    <source>
        <dbReference type="Proteomes" id="UP000320582"/>
    </source>
</evidence>
<dbReference type="OrthoDB" id="7864036at2"/>
<evidence type="ECO:0000256" key="1">
    <source>
        <dbReference type="SAM" id="Phobius"/>
    </source>
</evidence>
<sequence length="432" mass="45746">MNARACNDPLQRCDSGNLFRLNAANLNTSVEGIVNGNSTGPLPDGRVYKLSNTLAGTRGRLECKIGDNTYTVFEDIEPYRNTPEDVGMLISEVPDGYQGAGAAADPDDTLMIQISESFGVSEGEYDISTADEGMLARITLTILAGLDRIDEATGLAALRDRTGMDFSLRGTDGVPFFANVIEFLRTQNARAAIGTFVDAARETIHVFRNAIGALMVSFRIKSAAVRGFIMGAAAMMTRRSLAYIVTGARNVLSSPAADRASRVPYLGFVIVGAIETLEWYADPASREDWINLVIRLLVGFAIVAIAAVVGMIILAAAAIAVKATLLTAVAAGIASIGAAAFTSQFLTGLADKFGAVSGIQQAIERVNQKINSVLSALGEGLNAAAQGAQVVTGRFADSLSRTVDAYREMGREVGQTWNSGWADVIRNGGLFR</sequence>
<feature type="transmembrane region" description="Helical" evidence="1">
    <location>
        <begin position="293"/>
        <end position="319"/>
    </location>
</feature>
<comment type="caution">
    <text evidence="2">The sequence shown here is derived from an EMBL/GenBank/DDBJ whole genome shotgun (WGS) entry which is preliminary data.</text>
</comment>
<keyword evidence="1" id="KW-0812">Transmembrane</keyword>
<dbReference type="Proteomes" id="UP000320582">
    <property type="component" value="Unassembled WGS sequence"/>
</dbReference>
<protein>
    <submittedName>
        <fullName evidence="2">Uncharacterized protein</fullName>
    </submittedName>
</protein>
<proteinExistence type="predicted"/>
<name>A0A543K626_9RHOB</name>
<dbReference type="RefSeq" id="WP_142085028.1">
    <property type="nucleotide sequence ID" value="NZ_VFPT01000002.1"/>
</dbReference>
<keyword evidence="1" id="KW-0472">Membrane</keyword>
<keyword evidence="3" id="KW-1185">Reference proteome</keyword>
<accession>A0A543K626</accession>
<keyword evidence="1" id="KW-1133">Transmembrane helix</keyword>
<feature type="transmembrane region" description="Helical" evidence="1">
    <location>
        <begin position="325"/>
        <end position="346"/>
    </location>
</feature>